<dbReference type="GO" id="GO:0005576">
    <property type="term" value="C:extracellular region"/>
    <property type="evidence" value="ECO:0007669"/>
    <property type="project" value="TreeGrafter"/>
</dbReference>
<dbReference type="Gene3D" id="3.20.20.80">
    <property type="entry name" value="Glycosidases"/>
    <property type="match status" value="1"/>
</dbReference>
<keyword evidence="3" id="KW-0136">Cellulose degradation</keyword>
<evidence type="ECO:0000259" key="8">
    <source>
        <dbReference type="Pfam" id="PF00150"/>
    </source>
</evidence>
<dbReference type="PDBsum" id="5OYE"/>
<keyword evidence="11 12" id="KW-0002">3D-structure</keyword>
<evidence type="ECO:0007829" key="15">
    <source>
        <dbReference type="PDB" id="8OZ1"/>
    </source>
</evidence>
<gene>
    <name evidence="9" type="primary">cel5D</name>
    <name evidence="9" type="ordered locus">CJA_3010</name>
</gene>
<dbReference type="EC" id="3.2.1.4" evidence="9"/>
<organism evidence="9 10">
    <name type="scientific">Cellvibrio japonicus (strain Ueda107)</name>
    <name type="common">Pseudomonas fluorescens subsp. cellulosa</name>
    <dbReference type="NCBI Taxonomy" id="498211"/>
    <lineage>
        <taxon>Bacteria</taxon>
        <taxon>Pseudomonadati</taxon>
        <taxon>Pseudomonadota</taxon>
        <taxon>Gammaproteobacteria</taxon>
        <taxon>Cellvibrionales</taxon>
        <taxon>Cellvibrionaceae</taxon>
        <taxon>Cellvibrio</taxon>
    </lineage>
</organism>
<evidence type="ECO:0000313" key="9">
    <source>
        <dbReference type="EMBL" id="ACE84905.1"/>
    </source>
</evidence>
<sequence length="468" mass="51174">MPHRGQGCIRNWLLTIKPRSIMNRINTLVFSCLLVVLAGCGSAGGGSSGGASSSIITPSSSDTSSLSSSASSTSSLSSASSLSSSSSSSSSLSSAGLYPSYNTSPAAPDSTGMQSTAVQLAGKIRLGWNIGNTMEAIGGETAWGNPMVSNELLKLVKDSGFDAVRIPVAWDQYANQESAEISAAWLNRVKQVVQMAIDNELYVLINIHWDGGWLENNITPAKKDENNAKQKAFWEQIATHLRDFDEHLLFAGTNEPNAENAEQMDVLNSYLQTFVDAVRSTGGKNAYRVLVLQGPVTDIEKTNELWTHMPADTATDRLMAEVHFYTPYNFALMRQDESWGKQFYYWGEGFLSTTDTERNPTWGEEATIDQLFDLMKTKFVDQGIPVVLGEFSAMRRTNLTGDALTLHLAGRAYYHKYVTQQALARGLLPFYWDNGGNDNFSSGIFNRQQNTVFDQQVLDALLEGAGAQ</sequence>
<evidence type="ECO:0000256" key="7">
    <source>
        <dbReference type="RuleBase" id="RU361153"/>
    </source>
</evidence>
<dbReference type="PDB" id="5OYE">
    <property type="method" value="X-ray"/>
    <property type="resolution" value="1.90 A"/>
    <property type="chains" value="A/B=96-468"/>
</dbReference>
<dbReference type="GO" id="GO:0008810">
    <property type="term" value="F:cellulase activity"/>
    <property type="evidence" value="ECO:0007669"/>
    <property type="project" value="UniProtKB-EC"/>
</dbReference>
<protein>
    <submittedName>
        <fullName evidence="9">Cellulase, putative, cel5D</fullName>
        <ecNumber evidence="9">3.2.1.4</ecNumber>
    </submittedName>
</protein>
<evidence type="ECO:0000313" key="10">
    <source>
        <dbReference type="Proteomes" id="UP000001036"/>
    </source>
</evidence>
<dbReference type="PDBsum" id="6HA9"/>
<dbReference type="eggNOG" id="COG2730">
    <property type="taxonomic scope" value="Bacteria"/>
</dbReference>
<reference evidence="11 12" key="2">
    <citation type="journal article" date="2018" name="Biotechnol. Biofuels">
        <title>In vitro and in vivo characterization of three &lt;i&gt;Cellvibrio japonicus&lt;/i&gt; glycoside hydrolase family 5 members reveals potent xyloglucan backbone-cleaving functions.</title>
        <authorList>
            <person name="Attia M.A."/>
            <person name="Nelson C.E."/>
            <person name="Offen W.A."/>
            <person name="Jain N."/>
            <person name="Davies G.J."/>
            <person name="Gardner J.G."/>
            <person name="Brumer H."/>
        </authorList>
    </citation>
    <scope>X-RAY CRYSTALLOGRAPHY (1.60 ANGSTROMS) OF 96-468</scope>
</reference>
<dbReference type="PDB" id="8OZ1">
    <property type="method" value="X-ray"/>
    <property type="resolution" value="1.30 A"/>
    <property type="chains" value="A=96-468"/>
</dbReference>
<reference evidence="13 14" key="3">
    <citation type="journal article" date="2018" name="Org. Biomol. Chem.">
        <title>Synthesis and application of a highly branched, mechanism-based 2-deoxy-2-fluoro-oligosaccharide inhibitor of endo-xyloglucanases.</title>
        <authorList>
            <person name="Jain N."/>
            <person name="Attia M.A."/>
            <person name="Offen W.A."/>
            <person name="Davies G.J."/>
            <person name="Brumer H."/>
        </authorList>
    </citation>
    <scope>X-RAY CRYSTALLOGRAPHY (1.70 ANGSTROMS) OF 96-468</scope>
</reference>
<dbReference type="SMR" id="B3PD52"/>
<keyword evidence="2 7" id="KW-0378">Hydrolase</keyword>
<evidence type="ECO:0000256" key="3">
    <source>
        <dbReference type="ARBA" id="ARBA00023001"/>
    </source>
</evidence>
<evidence type="ECO:0007829" key="14">
    <source>
        <dbReference type="PDB" id="6HAA"/>
    </source>
</evidence>
<dbReference type="PDB" id="6HAA">
    <property type="method" value="X-ray"/>
    <property type="resolution" value="1.70 A"/>
    <property type="chains" value="A/B=96-468"/>
</dbReference>
<dbReference type="Proteomes" id="UP000001036">
    <property type="component" value="Chromosome"/>
</dbReference>
<comment type="similarity">
    <text evidence="1 7">Belongs to the glycosyl hydrolase 5 (cellulase A) family.</text>
</comment>
<evidence type="ECO:0000256" key="2">
    <source>
        <dbReference type="ARBA" id="ARBA00022801"/>
    </source>
</evidence>
<reference evidence="9 10" key="1">
    <citation type="journal article" date="2008" name="J. Bacteriol.">
        <title>Insights into plant cell wall degradation from the genome sequence of the soil bacterium Cellvibrio japonicus.</title>
        <authorList>
            <person name="Deboy R.T."/>
            <person name="Mongodin E.F."/>
            <person name="Fouts D.E."/>
            <person name="Tailford L.E."/>
            <person name="Khouri H."/>
            <person name="Emerson J.B."/>
            <person name="Mohamoud Y."/>
            <person name="Watkins K."/>
            <person name="Henrissat B."/>
            <person name="Gilbert H.J."/>
            <person name="Nelson K.E."/>
        </authorList>
    </citation>
    <scope>NUCLEOTIDE SEQUENCE [LARGE SCALE GENOMIC DNA]</scope>
    <source>
        <strain evidence="9 10">Ueda107</strain>
    </source>
</reference>
<dbReference type="PANTHER" id="PTHR31297:SF41">
    <property type="entry name" value="ENDOGLUCANASE, PUTATIVE (AFU_ORTHOLOGUE AFUA_5G01830)-RELATED"/>
    <property type="match status" value="1"/>
</dbReference>
<feature type="domain" description="Glycoside hydrolase family 5" evidence="8">
    <location>
        <begin position="132"/>
        <end position="437"/>
    </location>
</feature>
<dbReference type="Pfam" id="PF00150">
    <property type="entry name" value="Cellulase"/>
    <property type="match status" value="1"/>
</dbReference>
<dbReference type="PDB" id="5OYC">
    <property type="method" value="X-ray"/>
    <property type="resolution" value="1.60 A"/>
    <property type="chains" value="A/B=96-468"/>
</dbReference>
<evidence type="ECO:0000256" key="4">
    <source>
        <dbReference type="ARBA" id="ARBA00023277"/>
    </source>
</evidence>
<accession>B3PD52</accession>
<proteinExistence type="evidence at protein level"/>
<reference evidence="15" key="4">
    <citation type="journal article" date="2023" name="ACS Cent. Sci.">
        <title>A Multiplexing Activity-Based Protein-Profiling Platform for Dissection of a Native Bacterial Xyloglucan-Degrading System.</title>
        <authorList>
            <person name="McGregor N.G.S."/>
            <person name="de Boer C."/>
            <person name="Foucart Q.P.O."/>
            <person name="Beenakker T."/>
            <person name="Offen W.A."/>
            <person name="Codee J.D.C."/>
            <person name="Willems L.I."/>
            <person name="Overkleeft H.S."/>
            <person name="Davies G.J."/>
        </authorList>
    </citation>
    <scope>X-RAY CRYSTALLOGRAPHY (1.30 ANGSTROMS) OF 96-468</scope>
</reference>
<keyword evidence="10" id="KW-1185">Reference proteome</keyword>
<evidence type="ECO:0007829" key="12">
    <source>
        <dbReference type="PDB" id="5OYD"/>
    </source>
</evidence>
<evidence type="ECO:0007829" key="13">
    <source>
        <dbReference type="PDB" id="6HA9"/>
    </source>
</evidence>
<dbReference type="STRING" id="498211.CJA_3010"/>
<keyword evidence="4" id="KW-0119">Carbohydrate metabolism</keyword>
<dbReference type="PDBsum" id="5OYD"/>
<evidence type="ECO:0000256" key="6">
    <source>
        <dbReference type="ARBA" id="ARBA00023326"/>
    </source>
</evidence>
<dbReference type="PDBsum" id="5OYC"/>
<dbReference type="EMBL" id="CP000934">
    <property type="protein sequence ID" value="ACE84905.1"/>
    <property type="molecule type" value="Genomic_DNA"/>
</dbReference>
<evidence type="ECO:0000256" key="1">
    <source>
        <dbReference type="ARBA" id="ARBA00005641"/>
    </source>
</evidence>
<dbReference type="GO" id="GO:0030245">
    <property type="term" value="P:cellulose catabolic process"/>
    <property type="evidence" value="ECO:0007669"/>
    <property type="project" value="UniProtKB-KW"/>
</dbReference>
<dbReference type="PDB" id="5OYD">
    <property type="method" value="X-ray"/>
    <property type="resolution" value="2.10 A"/>
    <property type="chains" value="A/B=96-468"/>
</dbReference>
<dbReference type="InterPro" id="IPR017853">
    <property type="entry name" value="GH"/>
</dbReference>
<dbReference type="PANTHER" id="PTHR31297">
    <property type="entry name" value="GLUCAN ENDO-1,6-BETA-GLUCOSIDASE B"/>
    <property type="match status" value="1"/>
</dbReference>
<dbReference type="SUPFAM" id="SSF51445">
    <property type="entry name" value="(Trans)glycosidases"/>
    <property type="match status" value="1"/>
</dbReference>
<dbReference type="AlphaFoldDB" id="B3PD52"/>
<name>B3PD52_CELJU</name>
<evidence type="ECO:0007829" key="11">
    <source>
        <dbReference type="PDB" id="5OYC"/>
    </source>
</evidence>
<dbReference type="KEGG" id="cja:CJA_3010"/>
<keyword evidence="5 7" id="KW-0326">Glycosidase</keyword>
<keyword evidence="6" id="KW-0624">Polysaccharide degradation</keyword>
<dbReference type="HOGENOM" id="CLU_018668_2_1_6"/>
<dbReference type="PDBsum" id="6HAA"/>
<dbReference type="InterPro" id="IPR050386">
    <property type="entry name" value="Glycosyl_hydrolase_5"/>
</dbReference>
<dbReference type="GO" id="GO:0008422">
    <property type="term" value="F:beta-glucosidase activity"/>
    <property type="evidence" value="ECO:0007669"/>
    <property type="project" value="TreeGrafter"/>
</dbReference>
<evidence type="ECO:0000256" key="5">
    <source>
        <dbReference type="ARBA" id="ARBA00023295"/>
    </source>
</evidence>
<dbReference type="CAZy" id="GH5">
    <property type="family name" value="Glycoside Hydrolase Family 5"/>
</dbReference>
<dbReference type="PDB" id="6HA9">
    <property type="method" value="X-ray"/>
    <property type="resolution" value="2.00 A"/>
    <property type="chains" value="A/B=96-468"/>
</dbReference>
<dbReference type="GO" id="GO:0009986">
    <property type="term" value="C:cell surface"/>
    <property type="evidence" value="ECO:0007669"/>
    <property type="project" value="TreeGrafter"/>
</dbReference>
<dbReference type="InterPro" id="IPR001547">
    <property type="entry name" value="Glyco_hydro_5"/>
</dbReference>